<evidence type="ECO:0000313" key="2">
    <source>
        <dbReference type="Proteomes" id="UP000634667"/>
    </source>
</evidence>
<dbReference type="PROSITE" id="PS51257">
    <property type="entry name" value="PROKAR_LIPOPROTEIN"/>
    <property type="match status" value="1"/>
</dbReference>
<evidence type="ECO:0000313" key="1">
    <source>
        <dbReference type="EMBL" id="GGW71196.1"/>
    </source>
</evidence>
<gene>
    <name evidence="1" type="ORF">GCM10008111_29140</name>
</gene>
<reference evidence="2" key="1">
    <citation type="journal article" date="2019" name="Int. J. Syst. Evol. Microbiol.">
        <title>The Global Catalogue of Microorganisms (GCM) 10K type strain sequencing project: providing services to taxonomists for standard genome sequencing and annotation.</title>
        <authorList>
            <consortium name="The Broad Institute Genomics Platform"/>
            <consortium name="The Broad Institute Genome Sequencing Center for Infectious Disease"/>
            <person name="Wu L."/>
            <person name="Ma J."/>
        </authorList>
    </citation>
    <scope>NUCLEOTIDE SEQUENCE [LARGE SCALE GENOMIC DNA]</scope>
    <source>
        <strain evidence="2">KCTC 23723</strain>
    </source>
</reference>
<protein>
    <recommendedName>
        <fullName evidence="3">Lipoprotein</fullName>
    </recommendedName>
</protein>
<proteinExistence type="predicted"/>
<accession>A0ABQ2WTN1</accession>
<name>A0ABQ2WTN1_9ALTE</name>
<organism evidence="1 2">
    <name type="scientific">Alishewanella tabrizica</name>
    <dbReference type="NCBI Taxonomy" id="671278"/>
    <lineage>
        <taxon>Bacteria</taxon>
        <taxon>Pseudomonadati</taxon>
        <taxon>Pseudomonadota</taxon>
        <taxon>Gammaproteobacteria</taxon>
        <taxon>Alteromonadales</taxon>
        <taxon>Alteromonadaceae</taxon>
        <taxon>Alishewanella</taxon>
    </lineage>
</organism>
<dbReference type="Proteomes" id="UP000634667">
    <property type="component" value="Unassembled WGS sequence"/>
</dbReference>
<dbReference type="RefSeq" id="WP_189483969.1">
    <property type="nucleotide sequence ID" value="NZ_BMYR01000013.1"/>
</dbReference>
<sequence>MNLRIKPLRRLVLLLGLLVAVSGCQPRQKDITQAILLQTAEFILQISPGTIPVETALTLSLATQEPLVQVSAEIQGVSMYMGRIPLQWRQADTTAEAKNTAWTAEFFLGACSDPQMQWQLQLWLEYPDGRKVPYLVPFQSRWR</sequence>
<evidence type="ECO:0008006" key="3">
    <source>
        <dbReference type="Google" id="ProtNLM"/>
    </source>
</evidence>
<comment type="caution">
    <text evidence="1">The sequence shown here is derived from an EMBL/GenBank/DDBJ whole genome shotgun (WGS) entry which is preliminary data.</text>
</comment>
<keyword evidence="2" id="KW-1185">Reference proteome</keyword>
<dbReference type="EMBL" id="BMYR01000013">
    <property type="protein sequence ID" value="GGW71196.1"/>
    <property type="molecule type" value="Genomic_DNA"/>
</dbReference>